<dbReference type="EMBL" id="CADCVX010000078">
    <property type="protein sequence ID" value="CAA9487061.1"/>
    <property type="molecule type" value="Genomic_DNA"/>
</dbReference>
<dbReference type="AlphaFoldDB" id="A0A6J4SAS8"/>
<keyword evidence="6" id="KW-0862">Zinc</keyword>
<proteinExistence type="inferred from homology"/>
<dbReference type="GO" id="GO:0017061">
    <property type="term" value="F:S-methyl-5-thioadenosine phosphorylase activity"/>
    <property type="evidence" value="ECO:0007669"/>
    <property type="project" value="UniProtKB-EC"/>
</dbReference>
<dbReference type="GO" id="GO:0016787">
    <property type="term" value="F:hydrolase activity"/>
    <property type="evidence" value="ECO:0007669"/>
    <property type="project" value="UniProtKB-KW"/>
</dbReference>
<comment type="similarity">
    <text evidence="2 10">Belongs to the purine nucleoside phosphorylase YfiH/LACC1 family.</text>
</comment>
<evidence type="ECO:0000256" key="1">
    <source>
        <dbReference type="ARBA" id="ARBA00000553"/>
    </source>
</evidence>
<feature type="compositionally biased region" description="Polar residues" evidence="11">
    <location>
        <begin position="1"/>
        <end position="12"/>
    </location>
</feature>
<dbReference type="CDD" id="cd16833">
    <property type="entry name" value="YfiH"/>
    <property type="match status" value="1"/>
</dbReference>
<keyword evidence="3" id="KW-0808">Transferase</keyword>
<name>A0A6J4SAS8_9SPHN</name>
<gene>
    <name evidence="12" type="ORF">AVDCRST_MAG91-338</name>
</gene>
<evidence type="ECO:0000256" key="9">
    <source>
        <dbReference type="ARBA" id="ARBA00049893"/>
    </source>
</evidence>
<dbReference type="NCBIfam" id="TIGR00726">
    <property type="entry name" value="peptidoglycan editing factor PgeF"/>
    <property type="match status" value="1"/>
</dbReference>
<dbReference type="Gene3D" id="3.60.140.10">
    <property type="entry name" value="CNF1/YfiH-like putative cysteine hydrolases"/>
    <property type="match status" value="1"/>
</dbReference>
<keyword evidence="5" id="KW-0378">Hydrolase</keyword>
<sequence>MNMANSPPSMTDSAILGPGFRRDDEEDDGVDVITTPLLAGTRHGFLGRRGGVSAGIHAGVNVGLGSQDDPAAVAENRRRATDAVAPGARLVTLYQVHGAEVVPVSTSCELWPDDARPQADALVTDRPGLALGILTADCAPILLADRQAGVIGAAHAGWKGALAGVAEATVAAMEALGADRSRIAAAVGPCIAKRSYEVDDAFRARFLAADPAHESFFADAARSSVSSGHHQFDLEGFVAGRLAAAGITRVAALGLDTYADEARFYSYRRSTHLAQPDYGRQLSLIALEA</sequence>
<evidence type="ECO:0000256" key="11">
    <source>
        <dbReference type="SAM" id="MobiDB-lite"/>
    </source>
</evidence>
<evidence type="ECO:0000256" key="6">
    <source>
        <dbReference type="ARBA" id="ARBA00022833"/>
    </source>
</evidence>
<feature type="region of interest" description="Disordered" evidence="11">
    <location>
        <begin position="1"/>
        <end position="28"/>
    </location>
</feature>
<dbReference type="PANTHER" id="PTHR30616">
    <property type="entry name" value="UNCHARACTERIZED PROTEIN YFIH"/>
    <property type="match status" value="1"/>
</dbReference>
<evidence type="ECO:0000256" key="10">
    <source>
        <dbReference type="RuleBase" id="RU361274"/>
    </source>
</evidence>
<dbReference type="GO" id="GO:0005507">
    <property type="term" value="F:copper ion binding"/>
    <property type="evidence" value="ECO:0007669"/>
    <property type="project" value="TreeGrafter"/>
</dbReference>
<dbReference type="InterPro" id="IPR011324">
    <property type="entry name" value="Cytotoxic_necrot_fac-like_cat"/>
</dbReference>
<evidence type="ECO:0000256" key="7">
    <source>
        <dbReference type="ARBA" id="ARBA00047989"/>
    </source>
</evidence>
<protein>
    <recommendedName>
        <fullName evidence="10">Purine nucleoside phosphorylase</fullName>
    </recommendedName>
</protein>
<dbReference type="PANTHER" id="PTHR30616:SF2">
    <property type="entry name" value="PURINE NUCLEOSIDE PHOSPHORYLASE LACC1"/>
    <property type="match status" value="1"/>
</dbReference>
<comment type="catalytic activity">
    <reaction evidence="7">
        <text>adenosine + H2O + H(+) = inosine + NH4(+)</text>
        <dbReference type="Rhea" id="RHEA:24408"/>
        <dbReference type="ChEBI" id="CHEBI:15377"/>
        <dbReference type="ChEBI" id="CHEBI:15378"/>
        <dbReference type="ChEBI" id="CHEBI:16335"/>
        <dbReference type="ChEBI" id="CHEBI:17596"/>
        <dbReference type="ChEBI" id="CHEBI:28938"/>
        <dbReference type="EC" id="3.5.4.4"/>
    </reaction>
    <physiologicalReaction direction="left-to-right" evidence="7">
        <dbReference type="Rhea" id="RHEA:24409"/>
    </physiologicalReaction>
</comment>
<evidence type="ECO:0000313" key="12">
    <source>
        <dbReference type="EMBL" id="CAA9487061.1"/>
    </source>
</evidence>
<evidence type="ECO:0000256" key="5">
    <source>
        <dbReference type="ARBA" id="ARBA00022801"/>
    </source>
</evidence>
<comment type="catalytic activity">
    <reaction evidence="8">
        <text>adenosine + phosphate = alpha-D-ribose 1-phosphate + adenine</text>
        <dbReference type="Rhea" id="RHEA:27642"/>
        <dbReference type="ChEBI" id="CHEBI:16335"/>
        <dbReference type="ChEBI" id="CHEBI:16708"/>
        <dbReference type="ChEBI" id="CHEBI:43474"/>
        <dbReference type="ChEBI" id="CHEBI:57720"/>
        <dbReference type="EC" id="2.4.2.1"/>
    </reaction>
    <physiologicalReaction direction="left-to-right" evidence="8">
        <dbReference type="Rhea" id="RHEA:27643"/>
    </physiologicalReaction>
</comment>
<dbReference type="InterPro" id="IPR003730">
    <property type="entry name" value="Cu_polyphenol_OxRdtase"/>
</dbReference>
<organism evidence="12">
    <name type="scientific">uncultured Sphingomonadaceae bacterium</name>
    <dbReference type="NCBI Taxonomy" id="169976"/>
    <lineage>
        <taxon>Bacteria</taxon>
        <taxon>Pseudomonadati</taxon>
        <taxon>Pseudomonadota</taxon>
        <taxon>Alphaproteobacteria</taxon>
        <taxon>Sphingomonadales</taxon>
        <taxon>Sphingomonadaceae</taxon>
        <taxon>environmental samples</taxon>
    </lineage>
</organism>
<evidence type="ECO:0000256" key="2">
    <source>
        <dbReference type="ARBA" id="ARBA00007353"/>
    </source>
</evidence>
<evidence type="ECO:0000256" key="3">
    <source>
        <dbReference type="ARBA" id="ARBA00022679"/>
    </source>
</evidence>
<dbReference type="SUPFAM" id="SSF64438">
    <property type="entry name" value="CNF1/YfiH-like putative cysteine hydrolases"/>
    <property type="match status" value="1"/>
</dbReference>
<accession>A0A6J4SAS8</accession>
<keyword evidence="4" id="KW-0479">Metal-binding</keyword>
<dbReference type="Pfam" id="PF02578">
    <property type="entry name" value="Cu-oxidase_4"/>
    <property type="match status" value="1"/>
</dbReference>
<dbReference type="InterPro" id="IPR038371">
    <property type="entry name" value="Cu_polyphenol_OxRdtase_sf"/>
</dbReference>
<evidence type="ECO:0000256" key="8">
    <source>
        <dbReference type="ARBA" id="ARBA00048968"/>
    </source>
</evidence>
<evidence type="ECO:0000256" key="4">
    <source>
        <dbReference type="ARBA" id="ARBA00022723"/>
    </source>
</evidence>
<comment type="catalytic activity">
    <reaction evidence="1">
        <text>inosine + phosphate = alpha-D-ribose 1-phosphate + hypoxanthine</text>
        <dbReference type="Rhea" id="RHEA:27646"/>
        <dbReference type="ChEBI" id="CHEBI:17368"/>
        <dbReference type="ChEBI" id="CHEBI:17596"/>
        <dbReference type="ChEBI" id="CHEBI:43474"/>
        <dbReference type="ChEBI" id="CHEBI:57720"/>
        <dbReference type="EC" id="2.4.2.1"/>
    </reaction>
    <physiologicalReaction direction="left-to-right" evidence="1">
        <dbReference type="Rhea" id="RHEA:27647"/>
    </physiologicalReaction>
</comment>
<reference evidence="12" key="1">
    <citation type="submission" date="2020-02" db="EMBL/GenBank/DDBJ databases">
        <authorList>
            <person name="Meier V. D."/>
        </authorList>
    </citation>
    <scope>NUCLEOTIDE SEQUENCE</scope>
    <source>
        <strain evidence="12">AVDCRST_MAG91</strain>
    </source>
</reference>
<comment type="catalytic activity">
    <reaction evidence="9">
        <text>S-methyl-5'-thioadenosine + phosphate = 5-(methylsulfanyl)-alpha-D-ribose 1-phosphate + adenine</text>
        <dbReference type="Rhea" id="RHEA:11852"/>
        <dbReference type="ChEBI" id="CHEBI:16708"/>
        <dbReference type="ChEBI" id="CHEBI:17509"/>
        <dbReference type="ChEBI" id="CHEBI:43474"/>
        <dbReference type="ChEBI" id="CHEBI:58533"/>
        <dbReference type="EC" id="2.4.2.28"/>
    </reaction>
    <physiologicalReaction direction="left-to-right" evidence="9">
        <dbReference type="Rhea" id="RHEA:11853"/>
    </physiologicalReaction>
</comment>